<protein>
    <submittedName>
        <fullName evidence="2">Phosphohydrolase</fullName>
    </submittedName>
</protein>
<evidence type="ECO:0000259" key="1">
    <source>
        <dbReference type="PROSITE" id="PS51831"/>
    </source>
</evidence>
<dbReference type="Gene3D" id="1.10.472.50">
    <property type="entry name" value="HD-domain/PDEase-like"/>
    <property type="match status" value="1"/>
</dbReference>
<dbReference type="CDD" id="cd00077">
    <property type="entry name" value="HDc"/>
    <property type="match status" value="1"/>
</dbReference>
<dbReference type="AlphaFoldDB" id="A0A323TMF6"/>
<sequence>MTDMIRKAENWVMQLFEGDSTGHDWYHTDRVRKNALKIAEEEGADPFICELAALLHDAGDDKFHPSEEEGRNFVLNWLSQQDLSMKRVHQVMSVMDTVSFKGGHNSPPASLEGMVVQDADRLDAIGAIGVARCFMFAGHKGDAMYLPSEQPREDMTKEEYRLGASTAINHFYEKLLTLSSQMKTSTGREMAQRRHAYLEHFLEQFYEEWEGLR</sequence>
<dbReference type="SUPFAM" id="SSF109604">
    <property type="entry name" value="HD-domain/PDEase-like"/>
    <property type="match status" value="1"/>
</dbReference>
<dbReference type="SMART" id="SM00471">
    <property type="entry name" value="HDc"/>
    <property type="match status" value="1"/>
</dbReference>
<dbReference type="InterPro" id="IPR006674">
    <property type="entry name" value="HD_domain"/>
</dbReference>
<organism evidence="2 3">
    <name type="scientific">Salipaludibacillus keqinensis</name>
    <dbReference type="NCBI Taxonomy" id="2045207"/>
    <lineage>
        <taxon>Bacteria</taxon>
        <taxon>Bacillati</taxon>
        <taxon>Bacillota</taxon>
        <taxon>Bacilli</taxon>
        <taxon>Bacillales</taxon>
        <taxon>Bacillaceae</taxon>
    </lineage>
</organism>
<name>A0A323TMF6_9BACI</name>
<reference evidence="2 3" key="1">
    <citation type="submission" date="2017-10" db="EMBL/GenBank/DDBJ databases">
        <title>Bacillus sp. nov., a halophilic bacterium isolated from a Keqin Lake.</title>
        <authorList>
            <person name="Wang H."/>
        </authorList>
    </citation>
    <scope>NUCLEOTIDE SEQUENCE [LARGE SCALE GENOMIC DNA]</scope>
    <source>
        <strain evidence="2 3">KQ-12</strain>
    </source>
</reference>
<accession>A0A323TMF6</accession>
<dbReference type="OrthoDB" id="9797344at2"/>
<dbReference type="PROSITE" id="PS51831">
    <property type="entry name" value="HD"/>
    <property type="match status" value="1"/>
</dbReference>
<feature type="domain" description="HD" evidence="1">
    <location>
        <begin position="24"/>
        <end position="125"/>
    </location>
</feature>
<proteinExistence type="predicted"/>
<evidence type="ECO:0000313" key="2">
    <source>
        <dbReference type="EMBL" id="PYZ95236.1"/>
    </source>
</evidence>
<dbReference type="PANTHER" id="PTHR33594:SF1">
    <property type="entry name" value="HD_PDEASE DOMAIN-CONTAINING PROTEIN"/>
    <property type="match status" value="1"/>
</dbReference>
<dbReference type="GO" id="GO:0016787">
    <property type="term" value="F:hydrolase activity"/>
    <property type="evidence" value="ECO:0007669"/>
    <property type="project" value="UniProtKB-KW"/>
</dbReference>
<gene>
    <name evidence="2" type="ORF">CR194_06900</name>
</gene>
<dbReference type="PANTHER" id="PTHR33594">
    <property type="entry name" value="SUPERFAMILY HYDROLASE, PUTATIVE (AFU_ORTHOLOGUE AFUA_1G03035)-RELATED"/>
    <property type="match status" value="1"/>
</dbReference>
<dbReference type="Pfam" id="PF01966">
    <property type="entry name" value="HD"/>
    <property type="match status" value="1"/>
</dbReference>
<keyword evidence="2" id="KW-0378">Hydrolase</keyword>
<dbReference type="Proteomes" id="UP000248214">
    <property type="component" value="Unassembled WGS sequence"/>
</dbReference>
<dbReference type="RefSeq" id="WP_110608871.1">
    <property type="nucleotide sequence ID" value="NZ_PDOD01000001.1"/>
</dbReference>
<keyword evidence="3" id="KW-1185">Reference proteome</keyword>
<dbReference type="Gene3D" id="1.20.58.1910">
    <property type="match status" value="1"/>
</dbReference>
<comment type="caution">
    <text evidence="2">The sequence shown here is derived from an EMBL/GenBank/DDBJ whole genome shotgun (WGS) entry which is preliminary data.</text>
</comment>
<evidence type="ECO:0000313" key="3">
    <source>
        <dbReference type="Proteomes" id="UP000248214"/>
    </source>
</evidence>
<dbReference type="EMBL" id="PDOD01000001">
    <property type="protein sequence ID" value="PYZ95236.1"/>
    <property type="molecule type" value="Genomic_DNA"/>
</dbReference>
<dbReference type="InterPro" id="IPR003607">
    <property type="entry name" value="HD/PDEase_dom"/>
</dbReference>